<dbReference type="OMA" id="QFVICAR"/>
<dbReference type="SUPFAM" id="SSF51621">
    <property type="entry name" value="Phosphoenolpyruvate/pyruvate domain"/>
    <property type="match status" value="1"/>
</dbReference>
<dbReference type="CDD" id="cd00377">
    <property type="entry name" value="ICL_PEPM"/>
    <property type="match status" value="1"/>
</dbReference>
<proteinExistence type="predicted"/>
<dbReference type="Pfam" id="PF13714">
    <property type="entry name" value="PEP_mutase"/>
    <property type="match status" value="1"/>
</dbReference>
<dbReference type="PANTHER" id="PTHR42905">
    <property type="entry name" value="PHOSPHOENOLPYRUVATE CARBOXYLASE"/>
    <property type="match status" value="1"/>
</dbReference>
<evidence type="ECO:0008006" key="3">
    <source>
        <dbReference type="Google" id="ProtNLM"/>
    </source>
</evidence>
<protein>
    <recommendedName>
        <fullName evidence="3">Carboxyvinyl-carboxyphosphonate phosphorylmutase</fullName>
    </recommendedName>
</protein>
<accession>A0A8J5XQJ7</accession>
<organism evidence="1 2">
    <name type="scientific">Diacronema lutheri</name>
    <name type="common">Unicellular marine alga</name>
    <name type="synonym">Monochrysis lutheri</name>
    <dbReference type="NCBI Taxonomy" id="2081491"/>
    <lineage>
        <taxon>Eukaryota</taxon>
        <taxon>Haptista</taxon>
        <taxon>Haptophyta</taxon>
        <taxon>Pavlovophyceae</taxon>
        <taxon>Pavlovales</taxon>
        <taxon>Pavlovaceae</taxon>
        <taxon>Diacronema</taxon>
    </lineage>
</organism>
<dbReference type="AlphaFoldDB" id="A0A8J5XQJ7"/>
<gene>
    <name evidence="1" type="ORF">KFE25_007926</name>
</gene>
<dbReference type="GO" id="GO:0003824">
    <property type="term" value="F:catalytic activity"/>
    <property type="evidence" value="ECO:0007669"/>
    <property type="project" value="InterPro"/>
</dbReference>
<dbReference type="InterPro" id="IPR039556">
    <property type="entry name" value="ICL/PEPM"/>
</dbReference>
<keyword evidence="2" id="KW-1185">Reference proteome</keyword>
<evidence type="ECO:0000313" key="2">
    <source>
        <dbReference type="Proteomes" id="UP000751190"/>
    </source>
</evidence>
<dbReference type="InterPro" id="IPR040442">
    <property type="entry name" value="Pyrv_kinase-like_dom_sf"/>
</dbReference>
<comment type="caution">
    <text evidence="1">The sequence shown here is derived from an EMBL/GenBank/DDBJ whole genome shotgun (WGS) entry which is preliminary data.</text>
</comment>
<dbReference type="PANTHER" id="PTHR42905:SF2">
    <property type="entry name" value="PHOSPHOENOLPYRUVATE CARBOXYLASE FAMILY PROTEIN"/>
    <property type="match status" value="1"/>
</dbReference>
<sequence>MAAARLRQLLRRCAETNDVLLLPCVYDGLTARTVQRAGFDAAFMTGFGVAAVHGVPDTGLLGLGEMVAAARTVCGATSLPIIADADTGYGNAINVKQTVRQYARAGVAGLMIEDQVSPKRCGHTEGKAVVSRAEALLRVRAACDARDELGDCAPLVMARTDARAVLGLEEAISRCEGFAAAGADMTFLEAPVSREEMRAYCERVPGHKMANMLANGLTPRIAPIELARLGFTMAAYPLDLLNASIRAHERALAAIKAGEPAGEHDALPFSRTQEAVGFCEYRAEERKYHV</sequence>
<reference evidence="1" key="1">
    <citation type="submission" date="2021-05" db="EMBL/GenBank/DDBJ databases">
        <title>The genome of the haptophyte Pavlova lutheri (Diacronema luteri, Pavlovales) - a model for lipid biosynthesis in eukaryotic algae.</title>
        <authorList>
            <person name="Hulatt C.J."/>
            <person name="Posewitz M.C."/>
        </authorList>
    </citation>
    <scope>NUCLEOTIDE SEQUENCE</scope>
    <source>
        <strain evidence="1">NIVA-4/92</strain>
    </source>
</reference>
<dbReference type="InterPro" id="IPR015813">
    <property type="entry name" value="Pyrv/PenolPyrv_kinase-like_dom"/>
</dbReference>
<name>A0A8J5XQJ7_DIALT</name>
<dbReference type="EMBL" id="JAGTXO010000007">
    <property type="protein sequence ID" value="KAG8466547.1"/>
    <property type="molecule type" value="Genomic_DNA"/>
</dbReference>
<dbReference type="Gene3D" id="3.20.20.60">
    <property type="entry name" value="Phosphoenolpyruvate-binding domains"/>
    <property type="match status" value="1"/>
</dbReference>
<dbReference type="OrthoDB" id="1923844at2759"/>
<dbReference type="Proteomes" id="UP000751190">
    <property type="component" value="Unassembled WGS sequence"/>
</dbReference>
<evidence type="ECO:0000313" key="1">
    <source>
        <dbReference type="EMBL" id="KAG8466547.1"/>
    </source>
</evidence>